<evidence type="ECO:0000313" key="1">
    <source>
        <dbReference type="EMBL" id="JAD76747.1"/>
    </source>
</evidence>
<reference evidence="1" key="2">
    <citation type="journal article" date="2015" name="Data Brief">
        <title>Shoot transcriptome of the giant reed, Arundo donax.</title>
        <authorList>
            <person name="Barrero R.A."/>
            <person name="Guerrero F.D."/>
            <person name="Moolhuijzen P."/>
            <person name="Goolsby J.A."/>
            <person name="Tidwell J."/>
            <person name="Bellgard S.E."/>
            <person name="Bellgard M.I."/>
        </authorList>
    </citation>
    <scope>NUCLEOTIDE SEQUENCE</scope>
    <source>
        <tissue evidence="1">Shoot tissue taken approximately 20 cm above the soil surface</tissue>
    </source>
</reference>
<dbReference type="AlphaFoldDB" id="A0A0A9CZ24"/>
<accession>A0A0A9CZ24</accession>
<reference evidence="1" key="1">
    <citation type="submission" date="2014-09" db="EMBL/GenBank/DDBJ databases">
        <authorList>
            <person name="Magalhaes I.L.F."/>
            <person name="Oliveira U."/>
            <person name="Santos F.R."/>
            <person name="Vidigal T.H.D.A."/>
            <person name="Brescovit A.D."/>
            <person name="Santos A.J."/>
        </authorList>
    </citation>
    <scope>NUCLEOTIDE SEQUENCE</scope>
    <source>
        <tissue evidence="1">Shoot tissue taken approximately 20 cm above the soil surface</tissue>
    </source>
</reference>
<organism evidence="1">
    <name type="scientific">Arundo donax</name>
    <name type="common">Giant reed</name>
    <name type="synonym">Donax arundinaceus</name>
    <dbReference type="NCBI Taxonomy" id="35708"/>
    <lineage>
        <taxon>Eukaryota</taxon>
        <taxon>Viridiplantae</taxon>
        <taxon>Streptophyta</taxon>
        <taxon>Embryophyta</taxon>
        <taxon>Tracheophyta</taxon>
        <taxon>Spermatophyta</taxon>
        <taxon>Magnoliopsida</taxon>
        <taxon>Liliopsida</taxon>
        <taxon>Poales</taxon>
        <taxon>Poaceae</taxon>
        <taxon>PACMAD clade</taxon>
        <taxon>Arundinoideae</taxon>
        <taxon>Arundineae</taxon>
        <taxon>Arundo</taxon>
    </lineage>
</organism>
<protein>
    <submittedName>
        <fullName evidence="1">Uncharacterized protein</fullName>
    </submittedName>
</protein>
<sequence>MADMIHLNIGFSKTLILFSRRIFIILLYQLIPMDQDNHGMICTAKLRVLLPMIY</sequence>
<dbReference type="EMBL" id="GBRH01221148">
    <property type="protein sequence ID" value="JAD76747.1"/>
    <property type="molecule type" value="Transcribed_RNA"/>
</dbReference>
<name>A0A0A9CZ24_ARUDO</name>
<proteinExistence type="predicted"/>